<keyword evidence="8 10" id="KW-0927">Auxin signaling pathway</keyword>
<dbReference type="InterPro" id="IPR003311">
    <property type="entry name" value="AUX_IAA"/>
</dbReference>
<keyword evidence="5 10" id="KW-0805">Transcription regulation</keyword>
<evidence type="ECO:0000256" key="8">
    <source>
        <dbReference type="ARBA" id="ARBA00023294"/>
    </source>
</evidence>
<keyword evidence="13" id="KW-1185">Reference proteome</keyword>
<protein>
    <recommendedName>
        <fullName evidence="10">Auxin-induced protein</fullName>
    </recommendedName>
</protein>
<evidence type="ECO:0000313" key="13">
    <source>
        <dbReference type="Proteomes" id="UP000265520"/>
    </source>
</evidence>
<name>A0A392R3A8_9FABA</name>
<dbReference type="InterPro" id="IPR053793">
    <property type="entry name" value="PB1-like"/>
</dbReference>
<comment type="function">
    <text evidence="9">Aux/IAA proteins are short-lived transcriptional factors that function as repressors of early auxin response genes at low auxin concentrations. Repression is thought to result from the interaction with auxin response factors (ARFs), proteins that bind to the auxin-responsive promoter element (AuxRE). Formation of heterodimers with ARF proteins may alter their ability to modulate early auxin response genes expression.</text>
</comment>
<organism evidence="12 13">
    <name type="scientific">Trifolium medium</name>
    <dbReference type="NCBI Taxonomy" id="97028"/>
    <lineage>
        <taxon>Eukaryota</taxon>
        <taxon>Viridiplantae</taxon>
        <taxon>Streptophyta</taxon>
        <taxon>Embryophyta</taxon>
        <taxon>Tracheophyta</taxon>
        <taxon>Spermatophyta</taxon>
        <taxon>Magnoliopsida</taxon>
        <taxon>eudicotyledons</taxon>
        <taxon>Gunneridae</taxon>
        <taxon>Pentapetalae</taxon>
        <taxon>rosids</taxon>
        <taxon>fabids</taxon>
        <taxon>Fabales</taxon>
        <taxon>Fabaceae</taxon>
        <taxon>Papilionoideae</taxon>
        <taxon>50 kb inversion clade</taxon>
        <taxon>NPAAA clade</taxon>
        <taxon>Hologalegina</taxon>
        <taxon>IRL clade</taxon>
        <taxon>Trifolieae</taxon>
        <taxon>Trifolium</taxon>
    </lineage>
</organism>
<dbReference type="PANTHER" id="PTHR31734">
    <property type="entry name" value="AUXIN-RESPONSIVE PROTEIN IAA17"/>
    <property type="match status" value="1"/>
</dbReference>
<dbReference type="Gene3D" id="3.10.20.90">
    <property type="entry name" value="Phosphatidylinositol 3-kinase Catalytic Subunit, Chain A, domain 1"/>
    <property type="match status" value="1"/>
</dbReference>
<dbReference type="SUPFAM" id="SSF54277">
    <property type="entry name" value="CAD &amp; PB1 domains"/>
    <property type="match status" value="1"/>
</dbReference>
<evidence type="ECO:0000256" key="5">
    <source>
        <dbReference type="ARBA" id="ARBA00023015"/>
    </source>
</evidence>
<feature type="non-terminal residue" evidence="12">
    <location>
        <position position="1"/>
    </location>
</feature>
<evidence type="ECO:0000256" key="4">
    <source>
        <dbReference type="ARBA" id="ARBA00022491"/>
    </source>
</evidence>
<dbReference type="GO" id="GO:0006355">
    <property type="term" value="P:regulation of DNA-templated transcription"/>
    <property type="evidence" value="ECO:0007669"/>
    <property type="project" value="InterPro"/>
</dbReference>
<dbReference type="Proteomes" id="UP000265520">
    <property type="component" value="Unassembled WGS sequence"/>
</dbReference>
<evidence type="ECO:0000256" key="10">
    <source>
        <dbReference type="RuleBase" id="RU004549"/>
    </source>
</evidence>
<comment type="subcellular location">
    <subcellularLocation>
        <location evidence="1 10">Nucleus</location>
    </subcellularLocation>
</comment>
<sequence length="84" mass="9280">AQVVGWPPVRSYRKNMMAQKVNNITEDGSTEKTTSSTTSGAFVKVSMDGAPYLRKVDLTMYKTYKDLSDALAKMFSSFTTGNIN</sequence>
<keyword evidence="4 10" id="KW-0678">Repressor</keyword>
<evidence type="ECO:0000313" key="12">
    <source>
        <dbReference type="EMBL" id="MCI30584.1"/>
    </source>
</evidence>
<dbReference type="PANTHER" id="PTHR31734:SF260">
    <property type="entry name" value="AUXIN-RESPONSIVE PROTEIN IAA14"/>
    <property type="match status" value="1"/>
</dbReference>
<dbReference type="PROSITE" id="PS51745">
    <property type="entry name" value="PB1"/>
    <property type="match status" value="1"/>
</dbReference>
<evidence type="ECO:0000256" key="9">
    <source>
        <dbReference type="ARBA" id="ARBA00025283"/>
    </source>
</evidence>
<accession>A0A392R3A8</accession>
<evidence type="ECO:0000256" key="7">
    <source>
        <dbReference type="ARBA" id="ARBA00023242"/>
    </source>
</evidence>
<dbReference type="AlphaFoldDB" id="A0A392R3A8"/>
<comment type="caution">
    <text evidence="12">The sequence shown here is derived from an EMBL/GenBank/DDBJ whole genome shotgun (WGS) entry which is preliminary data.</text>
</comment>
<comment type="similarity">
    <text evidence="2 10">Belongs to the Aux/IAA family.</text>
</comment>
<evidence type="ECO:0000259" key="11">
    <source>
        <dbReference type="PROSITE" id="PS51745"/>
    </source>
</evidence>
<dbReference type="EMBL" id="LXQA010180769">
    <property type="protein sequence ID" value="MCI30584.1"/>
    <property type="molecule type" value="Genomic_DNA"/>
</dbReference>
<feature type="domain" description="PB1" evidence="11">
    <location>
        <begin position="40"/>
        <end position="84"/>
    </location>
</feature>
<evidence type="ECO:0000256" key="1">
    <source>
        <dbReference type="ARBA" id="ARBA00004123"/>
    </source>
</evidence>
<evidence type="ECO:0000256" key="3">
    <source>
        <dbReference type="ARBA" id="ARBA00011726"/>
    </source>
</evidence>
<comment type="subunit">
    <text evidence="3 10">Homodimers and heterodimers.</text>
</comment>
<evidence type="ECO:0000256" key="2">
    <source>
        <dbReference type="ARBA" id="ARBA00006728"/>
    </source>
</evidence>
<dbReference type="Pfam" id="PF02309">
    <property type="entry name" value="AUX_IAA"/>
    <property type="match status" value="1"/>
</dbReference>
<proteinExistence type="inferred from homology"/>
<reference evidence="12 13" key="1">
    <citation type="journal article" date="2018" name="Front. Plant Sci.">
        <title>Red Clover (Trifolium pratense) and Zigzag Clover (T. medium) - A Picture of Genomic Similarities and Differences.</title>
        <authorList>
            <person name="Dluhosova J."/>
            <person name="Istvanek J."/>
            <person name="Nedelnik J."/>
            <person name="Repkova J."/>
        </authorList>
    </citation>
    <scope>NUCLEOTIDE SEQUENCE [LARGE SCALE GENOMIC DNA]</scope>
    <source>
        <strain evidence="13">cv. 10/8</strain>
        <tissue evidence="12">Leaf</tissue>
    </source>
</reference>
<evidence type="ECO:0000256" key="6">
    <source>
        <dbReference type="ARBA" id="ARBA00023163"/>
    </source>
</evidence>
<keyword evidence="6 10" id="KW-0804">Transcription</keyword>
<keyword evidence="7 10" id="KW-0539">Nucleus</keyword>
<dbReference type="GO" id="GO:0005634">
    <property type="term" value="C:nucleus"/>
    <property type="evidence" value="ECO:0007669"/>
    <property type="project" value="UniProtKB-SubCell"/>
</dbReference>
<dbReference type="GO" id="GO:0009734">
    <property type="term" value="P:auxin-activated signaling pathway"/>
    <property type="evidence" value="ECO:0007669"/>
    <property type="project" value="UniProtKB-UniRule"/>
</dbReference>
<dbReference type="InterPro" id="IPR033389">
    <property type="entry name" value="AUX/IAA_dom"/>
</dbReference>